<reference evidence="1" key="1">
    <citation type="journal article" name="BMC Genomics">
        <title>Long-read sequencing and de novo genome assembly of marine medaka (Oryzias melastigma).</title>
        <authorList>
            <person name="Liang P."/>
            <person name="Saqib H.S.A."/>
            <person name="Ni X."/>
            <person name="Shen Y."/>
        </authorList>
    </citation>
    <scope>NUCLEOTIDE SEQUENCE</scope>
    <source>
        <strain evidence="1">Bigg-433</strain>
    </source>
</reference>
<comment type="caution">
    <text evidence="1">The sequence shown here is derived from an EMBL/GenBank/DDBJ whole genome shotgun (WGS) entry which is preliminary data.</text>
</comment>
<name>A0A834L0J1_ORYME</name>
<sequence length="72" mass="7849">MSVSAAVGLQQQQLLMKACRASRAEVMGGELEFTEDTLLTVSMMTPAYNRQTANARPILRLCVAPPHQPDCT</sequence>
<protein>
    <submittedName>
        <fullName evidence="1">Uncharacterized protein</fullName>
    </submittedName>
</protein>
<evidence type="ECO:0000313" key="2">
    <source>
        <dbReference type="Proteomes" id="UP000646548"/>
    </source>
</evidence>
<accession>A0A834L0J1</accession>
<dbReference type="Proteomes" id="UP000646548">
    <property type="component" value="Unassembled WGS sequence"/>
</dbReference>
<organism evidence="1 2">
    <name type="scientific">Oryzias melastigma</name>
    <name type="common">Marine medaka</name>
    <dbReference type="NCBI Taxonomy" id="30732"/>
    <lineage>
        <taxon>Eukaryota</taxon>
        <taxon>Metazoa</taxon>
        <taxon>Chordata</taxon>
        <taxon>Craniata</taxon>
        <taxon>Vertebrata</taxon>
        <taxon>Euteleostomi</taxon>
        <taxon>Actinopterygii</taxon>
        <taxon>Neopterygii</taxon>
        <taxon>Teleostei</taxon>
        <taxon>Neoteleostei</taxon>
        <taxon>Acanthomorphata</taxon>
        <taxon>Ovalentaria</taxon>
        <taxon>Atherinomorphae</taxon>
        <taxon>Beloniformes</taxon>
        <taxon>Adrianichthyidae</taxon>
        <taxon>Oryziinae</taxon>
        <taxon>Oryzias</taxon>
    </lineage>
</organism>
<dbReference type="EMBL" id="WKFB01000069">
    <property type="protein sequence ID" value="KAF6737142.1"/>
    <property type="molecule type" value="Genomic_DNA"/>
</dbReference>
<gene>
    <name evidence="1" type="ORF">FQA47_017582</name>
</gene>
<proteinExistence type="predicted"/>
<evidence type="ECO:0000313" key="1">
    <source>
        <dbReference type="EMBL" id="KAF6737142.1"/>
    </source>
</evidence>
<dbReference type="AlphaFoldDB" id="A0A834L0J1"/>